<sequence length="134" mass="14936">MRLGIAIEKLDNMLNVLFIVQIVTMLKNTGWSIFIATTSGSSGTYFGGIIFRSLLQGFLTIYFINKMKVSFSTAKAWAIFISCLLVGFASLGSVVSPSILYFNFGIFEIALVLSSMLFMVRYYNYKSAVSRETT</sequence>
<proteinExistence type="predicted"/>
<dbReference type="RefSeq" id="WP_069698739.1">
    <property type="nucleotide sequence ID" value="NZ_JAGGMA010000015.1"/>
</dbReference>
<feature type="transmembrane region" description="Helical" evidence="1">
    <location>
        <begin position="12"/>
        <end position="33"/>
    </location>
</feature>
<reference evidence="2 3" key="1">
    <citation type="submission" date="2016-09" db="EMBL/GenBank/DDBJ databases">
        <authorList>
            <person name="Capua I."/>
            <person name="De Benedictis P."/>
            <person name="Joannis T."/>
            <person name="Lombin L.H."/>
            <person name="Cattoli G."/>
        </authorList>
    </citation>
    <scope>NUCLEOTIDE SEQUENCE [LARGE SCALE GENOMIC DNA]</scope>
    <source>
        <strain evidence="2 3">LMG 25899</strain>
    </source>
</reference>
<keyword evidence="3" id="KW-1185">Reference proteome</keyword>
<dbReference type="EMBL" id="MIEK01000024">
    <property type="protein sequence ID" value="OEH82263.1"/>
    <property type="molecule type" value="Genomic_DNA"/>
</dbReference>
<evidence type="ECO:0000313" key="3">
    <source>
        <dbReference type="Proteomes" id="UP000095256"/>
    </source>
</evidence>
<protein>
    <submittedName>
        <fullName evidence="2">Uncharacterized protein</fullName>
    </submittedName>
</protein>
<evidence type="ECO:0000256" key="1">
    <source>
        <dbReference type="SAM" id="Phobius"/>
    </source>
</evidence>
<organism evidence="2 3">
    <name type="scientific">Enterococcus rivorum</name>
    <dbReference type="NCBI Taxonomy" id="762845"/>
    <lineage>
        <taxon>Bacteria</taxon>
        <taxon>Bacillati</taxon>
        <taxon>Bacillota</taxon>
        <taxon>Bacilli</taxon>
        <taxon>Lactobacillales</taxon>
        <taxon>Enterococcaceae</taxon>
        <taxon>Enterococcus</taxon>
    </lineage>
</organism>
<keyword evidence="1" id="KW-0812">Transmembrane</keyword>
<accession>A0A1E5KWK9</accession>
<comment type="caution">
    <text evidence="2">The sequence shown here is derived from an EMBL/GenBank/DDBJ whole genome shotgun (WGS) entry which is preliminary data.</text>
</comment>
<dbReference type="AlphaFoldDB" id="A0A1E5KWK9"/>
<gene>
    <name evidence="2" type="ORF">BCR26_13515</name>
</gene>
<evidence type="ECO:0000313" key="2">
    <source>
        <dbReference type="EMBL" id="OEH82263.1"/>
    </source>
</evidence>
<feature type="transmembrane region" description="Helical" evidence="1">
    <location>
        <begin position="45"/>
        <end position="64"/>
    </location>
</feature>
<feature type="transmembrane region" description="Helical" evidence="1">
    <location>
        <begin position="76"/>
        <end position="95"/>
    </location>
</feature>
<dbReference type="STRING" id="762845.BCR26_13515"/>
<keyword evidence="1" id="KW-1133">Transmembrane helix</keyword>
<keyword evidence="1" id="KW-0472">Membrane</keyword>
<name>A0A1E5KWK9_9ENTE</name>
<feature type="transmembrane region" description="Helical" evidence="1">
    <location>
        <begin position="101"/>
        <end position="123"/>
    </location>
</feature>
<dbReference type="Proteomes" id="UP000095256">
    <property type="component" value="Unassembled WGS sequence"/>
</dbReference>